<dbReference type="GO" id="GO:0009073">
    <property type="term" value="P:aromatic amino acid family biosynthetic process"/>
    <property type="evidence" value="ECO:0007669"/>
    <property type="project" value="UniProtKB-KW"/>
</dbReference>
<dbReference type="InterPro" id="IPR001623">
    <property type="entry name" value="DnaJ_domain"/>
</dbReference>
<dbReference type="NCBIfam" id="TIGR01093">
    <property type="entry name" value="aroD"/>
    <property type="match status" value="1"/>
</dbReference>
<evidence type="ECO:0000256" key="1">
    <source>
        <dbReference type="ARBA" id="ARBA00012962"/>
    </source>
</evidence>
<accession>A0A816VXT5</accession>
<dbReference type="InterPro" id="IPR036291">
    <property type="entry name" value="NAD(P)-bd_dom_sf"/>
</dbReference>
<dbReference type="InterPro" id="IPR013785">
    <property type="entry name" value="Aldolase_TIM"/>
</dbReference>
<protein>
    <recommendedName>
        <fullName evidence="1">shikimate dehydrogenase (NADP(+))</fullName>
        <ecNumber evidence="1">1.1.1.25</ecNumber>
    </recommendedName>
</protein>
<dbReference type="PANTHER" id="PTHR21089">
    <property type="entry name" value="SHIKIMATE DEHYDROGENASE"/>
    <property type="match status" value="1"/>
</dbReference>
<dbReference type="Pfam" id="PF08501">
    <property type="entry name" value="Shikimate_dh_N"/>
    <property type="match status" value="1"/>
</dbReference>
<dbReference type="GO" id="GO:0019632">
    <property type="term" value="P:shikimate metabolic process"/>
    <property type="evidence" value="ECO:0007669"/>
    <property type="project" value="InterPro"/>
</dbReference>
<feature type="compositionally biased region" description="Acidic residues" evidence="6">
    <location>
        <begin position="945"/>
        <end position="962"/>
    </location>
</feature>
<feature type="compositionally biased region" description="Polar residues" evidence="6">
    <location>
        <begin position="895"/>
        <end position="911"/>
    </location>
</feature>
<feature type="compositionally biased region" description="Acidic residues" evidence="6">
    <location>
        <begin position="1059"/>
        <end position="1069"/>
    </location>
</feature>
<dbReference type="Gene3D" id="3.40.50.10860">
    <property type="entry name" value="Leucine Dehydrogenase, chain A, domain 1"/>
    <property type="match status" value="1"/>
</dbReference>
<keyword evidence="4" id="KW-0560">Oxidoreductase</keyword>
<dbReference type="SUPFAM" id="SSF51735">
    <property type="entry name" value="NAD(P)-binding Rossmann-fold domains"/>
    <property type="match status" value="1"/>
</dbReference>
<dbReference type="CDD" id="cd01065">
    <property type="entry name" value="NAD_bind_Shikimate_DH"/>
    <property type="match status" value="1"/>
</dbReference>
<sequence>MASSSASVRLTNPPPHALTSPRPSPTSAANIRLPAARFKSNLFSTKLSSLQIRSVPVPVELSDQRRRRTMKPSNVYVASGSMETEIGSQKLAKNPSLICAPVMGDSVEEMVIETCKAQELGADLVEIRLDSLKEFNPLEDLKIIIQKSPLPTLFTYRPKWEGGQYEGDENERLDALRLAMELGADYIDVELQVASEFIKSIKEKKPENFRVIVSSHNYQCTPSVEDLSDLALRIQQSGADIMKIATTAVDITDVARMFHITSNAQVPTIGLVMGERGLMSRILCSKFGGYLTFGTLESGKVSAPGQPTIKELLDLYNFRRIGPDTKVYGIIGKPVSHSKSPIVHNQAFKSVDFNGVYVHLLVDDLASFLKTYSSADFAGFSCTIPHKEAALKCCDEVDPLAKSIGAVNTILRRQSDGKLLGYNTDCIGSISAIEDGLRRSSDPSSVPSSSSSPLAGKTVVVIGAGGAGKALAYGAKEKGAKVVIANRTYERAVELAEAIGGRALSLTDLDNFHPEDGMVLANTTSMGMQPNVDETPISKDALKHYALVFDAVYTPRITRLLREAEECRAITVSGSEMFVRQAYAQFEIFTGLPAPKELYWQIMSNFKHHHTSVVNLNPGGLPLRRLASSLRRIQSLGGYWRFYDTCVELIMNINRDEALRARELAEGLMKKSDFTGARKLALKANKMDPSLENITHMTMVCDVHCAATEKLFANELDWYGILQVELNADDTIIKKQYRRLALLLHPDKNKLPGAESAFKLIGEAQRILLDREKRTVYDTKRRAWRKPAPAASYKAQQVPRNHRAQQASVNLRNVYNDLRSHPQQKAPQAPPPPAGFSHRPTFWTSCPFCRMRYEYSRESIMKQTSCLTCKKQFTALEIPFQNVVPPAATNSCQNTYSFPQQNKAPAQNVCNERQKRPPPDGPPPTVPSGKATTTTRKRKKKNVDESSESSDSESDSEIEDNGYGDTMAAQGLGSNGGQQPRRSVRSKRQVSYKENVKDDDVDLVNEDGEGSGNNIDTEKEEELEDKKQTQEDHHTTETLPNGVNPKEKIKEDQVKVESEDSASDSEDDLCSGSEAKPNVINCDDPEFSDFDKLRAKDCFKAGQIWALYDDGEGMPRFYGLIKKATTKDFSVTYMWLEAEEDEARNLPVSVGNYELGGEEKTNSTHVFSHFVQSKIGRARRFKVFPKNGETWALFKNWNMELSSDSDSSHEYEFVEILSDHVEESAISVGFLSKVEGFKFVFCPVAKDGSETCEIPPHEFCRFSHGVPSNRLKGTEGRGVLEGWYELDPAALPVPSSQSKPGEEAADQSPPSGSAC</sequence>
<dbReference type="SUPFAM" id="SSF51569">
    <property type="entry name" value="Aldolase"/>
    <property type="match status" value="1"/>
</dbReference>
<evidence type="ECO:0000256" key="6">
    <source>
        <dbReference type="SAM" id="MobiDB-lite"/>
    </source>
</evidence>
<dbReference type="FunFam" id="3.40.50.10860:FF:000009">
    <property type="entry name" value="Bifunctional 3-dehydroquinate dehydratase/shikimate dehydrogenase, chloroplastic"/>
    <property type="match status" value="1"/>
</dbReference>
<feature type="domain" description="J" evidence="7">
    <location>
        <begin position="717"/>
        <end position="781"/>
    </location>
</feature>
<dbReference type="NCBIfam" id="TIGR00507">
    <property type="entry name" value="aroE"/>
    <property type="match status" value="1"/>
</dbReference>
<dbReference type="EC" id="1.1.1.25" evidence="1"/>
<dbReference type="UniPathway" id="UPA00053">
    <property type="reaction ID" value="UER00087"/>
</dbReference>
<dbReference type="InterPro" id="IPR046346">
    <property type="entry name" value="Aminoacid_DH-like_N_sf"/>
</dbReference>
<dbReference type="CDD" id="cd00502">
    <property type="entry name" value="DHQase_I"/>
    <property type="match status" value="1"/>
</dbReference>
<dbReference type="PANTHER" id="PTHR21089:SF32">
    <property type="entry name" value="SHIKIMATE DEHYDROGENASE (NADP(+))"/>
    <property type="match status" value="1"/>
</dbReference>
<dbReference type="InterPro" id="IPR011342">
    <property type="entry name" value="Shikimate_DH"/>
</dbReference>
<dbReference type="SUPFAM" id="SSF53223">
    <property type="entry name" value="Aminoacid dehydrogenase-like, N-terminal domain"/>
    <property type="match status" value="1"/>
</dbReference>
<evidence type="ECO:0000256" key="3">
    <source>
        <dbReference type="ARBA" id="ARBA00022857"/>
    </source>
</evidence>
<dbReference type="InterPro" id="IPR024593">
    <property type="entry name" value="DUF3444"/>
</dbReference>
<feature type="compositionally biased region" description="Acidic residues" evidence="6">
    <location>
        <begin position="997"/>
        <end position="1009"/>
    </location>
</feature>
<dbReference type="GO" id="GO:0009423">
    <property type="term" value="P:chorismate biosynthetic process"/>
    <property type="evidence" value="ECO:0007669"/>
    <property type="project" value="UniProtKB-UniPathway"/>
</dbReference>
<feature type="region of interest" description="Disordered" evidence="6">
    <location>
        <begin position="1290"/>
        <end position="1315"/>
    </location>
</feature>
<dbReference type="InterPro" id="IPR006151">
    <property type="entry name" value="Shikm_DH/Glu-tRNA_Rdtase"/>
</dbReference>
<organism evidence="8">
    <name type="scientific">Brassica napus</name>
    <name type="common">Rape</name>
    <dbReference type="NCBI Taxonomy" id="3708"/>
    <lineage>
        <taxon>Eukaryota</taxon>
        <taxon>Viridiplantae</taxon>
        <taxon>Streptophyta</taxon>
        <taxon>Embryophyta</taxon>
        <taxon>Tracheophyta</taxon>
        <taxon>Spermatophyta</taxon>
        <taxon>Magnoliopsida</taxon>
        <taxon>eudicotyledons</taxon>
        <taxon>Gunneridae</taxon>
        <taxon>Pentapetalae</taxon>
        <taxon>rosids</taxon>
        <taxon>malvids</taxon>
        <taxon>Brassicales</taxon>
        <taxon>Brassicaceae</taxon>
        <taxon>Brassiceae</taxon>
        <taxon>Brassica</taxon>
    </lineage>
</organism>
<dbReference type="SUPFAM" id="SSF46565">
    <property type="entry name" value="Chaperone J-domain"/>
    <property type="match status" value="1"/>
</dbReference>
<name>A0A816VXT5_BRANA</name>
<dbReference type="FunFam" id="3.20.20.70:FF:000142">
    <property type="entry name" value="bifunctional 3-dehydroquinate dehydratase/shikimate dehydrogenase, chloroplastic"/>
    <property type="match status" value="1"/>
</dbReference>
<dbReference type="PROSITE" id="PS50076">
    <property type="entry name" value="DNAJ_2"/>
    <property type="match status" value="1"/>
</dbReference>
<dbReference type="Pfam" id="PF01488">
    <property type="entry name" value="Shikimate_DH"/>
    <property type="match status" value="1"/>
</dbReference>
<dbReference type="PRINTS" id="PR00625">
    <property type="entry name" value="JDOMAIN"/>
</dbReference>
<dbReference type="GO" id="GO:0003855">
    <property type="term" value="F:3-dehydroquinate dehydratase activity"/>
    <property type="evidence" value="ECO:0007669"/>
    <property type="project" value="InterPro"/>
</dbReference>
<dbReference type="Proteomes" id="UP001295469">
    <property type="component" value="Chromosome A03"/>
</dbReference>
<dbReference type="Pfam" id="PF00226">
    <property type="entry name" value="DnaJ"/>
    <property type="match status" value="1"/>
</dbReference>
<dbReference type="InterPro" id="IPR022893">
    <property type="entry name" value="Shikimate_DH_fam"/>
</dbReference>
<dbReference type="CDD" id="cd06257">
    <property type="entry name" value="DnaJ"/>
    <property type="match status" value="1"/>
</dbReference>
<feature type="compositionally biased region" description="Basic and acidic residues" evidence="6">
    <location>
        <begin position="1024"/>
        <end position="1036"/>
    </location>
</feature>
<dbReference type="GO" id="GO:0050661">
    <property type="term" value="F:NADP binding"/>
    <property type="evidence" value="ECO:0007669"/>
    <property type="project" value="InterPro"/>
</dbReference>
<keyword evidence="3" id="KW-0521">NADP</keyword>
<evidence type="ECO:0000256" key="5">
    <source>
        <dbReference type="ARBA" id="ARBA00023141"/>
    </source>
</evidence>
<dbReference type="Gene3D" id="1.10.287.110">
    <property type="entry name" value="DnaJ domain"/>
    <property type="match status" value="1"/>
</dbReference>
<feature type="compositionally biased region" description="Polar residues" evidence="6">
    <location>
        <begin position="1"/>
        <end position="10"/>
    </location>
</feature>
<dbReference type="Pfam" id="PF11926">
    <property type="entry name" value="DUF3444"/>
    <property type="match status" value="1"/>
</dbReference>
<dbReference type="Pfam" id="PF01487">
    <property type="entry name" value="DHquinase_I"/>
    <property type="match status" value="1"/>
</dbReference>
<dbReference type="HAMAP" id="MF_00214">
    <property type="entry name" value="AroD"/>
    <property type="match status" value="1"/>
</dbReference>
<feature type="region of interest" description="Disordered" evidence="6">
    <location>
        <begin position="1"/>
        <end position="27"/>
    </location>
</feature>
<dbReference type="GO" id="GO:0008652">
    <property type="term" value="P:amino acid biosynthetic process"/>
    <property type="evidence" value="ECO:0007669"/>
    <property type="project" value="UniProtKB-KW"/>
</dbReference>
<feature type="region of interest" description="Disordered" evidence="6">
    <location>
        <begin position="895"/>
        <end position="1082"/>
    </location>
</feature>
<evidence type="ECO:0000259" key="7">
    <source>
        <dbReference type="PROSITE" id="PS50076"/>
    </source>
</evidence>
<dbReference type="InterPro" id="IPR013708">
    <property type="entry name" value="Shikimate_DH-bd_N"/>
</dbReference>
<reference evidence="8" key="1">
    <citation type="submission" date="2021-01" db="EMBL/GenBank/DDBJ databases">
        <authorList>
            <consortium name="Genoscope - CEA"/>
            <person name="William W."/>
        </authorList>
    </citation>
    <scope>NUCLEOTIDE SEQUENCE</scope>
</reference>
<dbReference type="InterPro" id="IPR001381">
    <property type="entry name" value="DHquinase_I"/>
</dbReference>
<keyword evidence="5" id="KW-0057">Aromatic amino acid biosynthesis</keyword>
<dbReference type="Gene3D" id="3.20.20.70">
    <property type="entry name" value="Aldolase class I"/>
    <property type="match status" value="1"/>
</dbReference>
<dbReference type="EMBL" id="HG994357">
    <property type="protein sequence ID" value="CAF2126493.1"/>
    <property type="molecule type" value="Genomic_DNA"/>
</dbReference>
<dbReference type="Pfam" id="PF18317">
    <property type="entry name" value="SDH_C"/>
    <property type="match status" value="1"/>
</dbReference>
<evidence type="ECO:0000256" key="4">
    <source>
        <dbReference type="ARBA" id="ARBA00023002"/>
    </source>
</evidence>
<evidence type="ECO:0000313" key="8">
    <source>
        <dbReference type="EMBL" id="CAF2126493.1"/>
    </source>
</evidence>
<dbReference type="InterPro" id="IPR036869">
    <property type="entry name" value="J_dom_sf"/>
</dbReference>
<dbReference type="HAMAP" id="MF_00222">
    <property type="entry name" value="Shikimate_DH_AroE"/>
    <property type="match status" value="1"/>
</dbReference>
<dbReference type="Gene3D" id="3.40.50.720">
    <property type="entry name" value="NAD(P)-binding Rossmann-like Domain"/>
    <property type="match status" value="1"/>
</dbReference>
<feature type="compositionally biased region" description="Basic and acidic residues" evidence="6">
    <location>
        <begin position="1045"/>
        <end position="1058"/>
    </location>
</feature>
<proteinExistence type="inferred from homology"/>
<dbReference type="InterPro" id="IPR041121">
    <property type="entry name" value="SDH_C"/>
</dbReference>
<evidence type="ECO:0000256" key="2">
    <source>
        <dbReference type="ARBA" id="ARBA00022605"/>
    </source>
</evidence>
<gene>
    <name evidence="8" type="ORF">DARMORV10_A03P34650.1</name>
</gene>
<dbReference type="GO" id="GO:0004764">
    <property type="term" value="F:shikimate 3-dehydrogenase (NADP+) activity"/>
    <property type="evidence" value="ECO:0007669"/>
    <property type="project" value="UniProtKB-EC"/>
</dbReference>
<keyword evidence="2" id="KW-0028">Amino-acid biosynthesis</keyword>
<dbReference type="SMART" id="SM00271">
    <property type="entry name" value="DnaJ"/>
    <property type="match status" value="1"/>
</dbReference>
<dbReference type="FunFam" id="3.40.50.720:FF:000172">
    <property type="entry name" value="Bifunctional 3-dehydroquinate dehydratase/shikimate dehydrogenase, chloroplastic"/>
    <property type="match status" value="1"/>
</dbReference>